<accession>A0ABV4UM44</accession>
<dbReference type="Pfam" id="PF05719">
    <property type="entry name" value="GPP34"/>
    <property type="match status" value="1"/>
</dbReference>
<reference evidence="6 7" key="1">
    <citation type="submission" date="2024-09" db="EMBL/GenBank/DDBJ databases">
        <authorList>
            <person name="Salinas-Garcia M.A."/>
            <person name="Prieme A."/>
        </authorList>
    </citation>
    <scope>NUCLEOTIDE SEQUENCE [LARGE SCALE GENOMIC DNA]</scope>
    <source>
        <strain evidence="6 7">DSM 21081</strain>
    </source>
</reference>
<comment type="caution">
    <text evidence="6">The sequence shown here is derived from an EMBL/GenBank/DDBJ whole genome shotgun (WGS) entry which is preliminary data.</text>
</comment>
<keyword evidence="3" id="KW-0446">Lipid-binding</keyword>
<protein>
    <submittedName>
        <fullName evidence="6">GPP34 family phosphoprotein</fullName>
    </submittedName>
</protein>
<dbReference type="InterPro" id="IPR008628">
    <property type="entry name" value="GPP34-like"/>
</dbReference>
<proteinExistence type="predicted"/>
<evidence type="ECO:0000256" key="4">
    <source>
        <dbReference type="ARBA" id="ARBA00023136"/>
    </source>
</evidence>
<dbReference type="InterPro" id="IPR038261">
    <property type="entry name" value="GPP34-like_sf"/>
</dbReference>
<sequence length="223" mass="23746">MNPGPAGSEPDDAPTDGTDRLSLPEEFLLLALRDADGRRQLSRSVLKVGLAGAKLAELAALGAVELRGRNVVATGLATATSLDHELELIRDKSRPHTAQHWVSHFESGRELHRVLESLAQKGIVDHVGARAFGVVPVTRYPERNHDYEAGVLQRIRDALAGGAADARTAALVGLLDATGLLPRLVGKDADPAALKQLTHHQWPAHAVAAELGAIAYAEEEART</sequence>
<dbReference type="Proteomes" id="UP001575652">
    <property type="component" value="Unassembled WGS sequence"/>
</dbReference>
<dbReference type="EMBL" id="JBHDLJ010000004">
    <property type="protein sequence ID" value="MFB0834452.1"/>
    <property type="molecule type" value="Genomic_DNA"/>
</dbReference>
<evidence type="ECO:0000313" key="7">
    <source>
        <dbReference type="Proteomes" id="UP001575652"/>
    </source>
</evidence>
<gene>
    <name evidence="6" type="ORF">ACETWP_07620</name>
</gene>
<evidence type="ECO:0000256" key="1">
    <source>
        <dbReference type="ARBA" id="ARBA00004255"/>
    </source>
</evidence>
<evidence type="ECO:0000256" key="2">
    <source>
        <dbReference type="ARBA" id="ARBA00023034"/>
    </source>
</evidence>
<evidence type="ECO:0000256" key="3">
    <source>
        <dbReference type="ARBA" id="ARBA00023121"/>
    </source>
</evidence>
<name>A0ABV4UM44_9MICC</name>
<organism evidence="6 7">
    <name type="scientific">Arthrobacter halodurans</name>
    <dbReference type="NCBI Taxonomy" id="516699"/>
    <lineage>
        <taxon>Bacteria</taxon>
        <taxon>Bacillati</taxon>
        <taxon>Actinomycetota</taxon>
        <taxon>Actinomycetes</taxon>
        <taxon>Micrococcales</taxon>
        <taxon>Micrococcaceae</taxon>
        <taxon>Arthrobacter</taxon>
    </lineage>
</organism>
<keyword evidence="7" id="KW-1185">Reference proteome</keyword>
<evidence type="ECO:0000313" key="6">
    <source>
        <dbReference type="EMBL" id="MFB0834452.1"/>
    </source>
</evidence>
<feature type="region of interest" description="Disordered" evidence="5">
    <location>
        <begin position="1"/>
        <end position="20"/>
    </location>
</feature>
<dbReference type="RefSeq" id="WP_373971617.1">
    <property type="nucleotide sequence ID" value="NZ_JBHDLJ010000004.1"/>
</dbReference>
<dbReference type="Gene3D" id="1.10.3630.10">
    <property type="entry name" value="yeast vps74-n-term truncation variant domain like"/>
    <property type="match status" value="1"/>
</dbReference>
<keyword evidence="2" id="KW-0333">Golgi apparatus</keyword>
<keyword evidence="4" id="KW-0472">Membrane</keyword>
<comment type="subcellular location">
    <subcellularLocation>
        <location evidence="1">Golgi apparatus membrane</location>
        <topology evidence="1">Peripheral membrane protein</topology>
        <orientation evidence="1">Cytoplasmic side</orientation>
    </subcellularLocation>
</comment>
<evidence type="ECO:0000256" key="5">
    <source>
        <dbReference type="SAM" id="MobiDB-lite"/>
    </source>
</evidence>